<evidence type="ECO:0000313" key="3">
    <source>
        <dbReference type="EMBL" id="WBW71114.1"/>
    </source>
</evidence>
<evidence type="ECO:0000313" key="4">
    <source>
        <dbReference type="Proteomes" id="UP001212411"/>
    </source>
</evidence>
<feature type="compositionally biased region" description="Basic residues" evidence="1">
    <location>
        <begin position="67"/>
        <end position="77"/>
    </location>
</feature>
<keyword evidence="4" id="KW-1185">Reference proteome</keyword>
<dbReference type="AlphaFoldDB" id="A0AAE9W781"/>
<feature type="domain" description="G-patch" evidence="2">
    <location>
        <begin position="239"/>
        <end position="282"/>
    </location>
</feature>
<dbReference type="RefSeq" id="XP_056035357.1">
    <property type="nucleotide sequence ID" value="XM_056180477.1"/>
</dbReference>
<gene>
    <name evidence="3" type="primary">rbm17</name>
    <name evidence="3" type="ORF">SOMG_01684</name>
</gene>
<feature type="compositionally biased region" description="Basic and acidic residues" evidence="1">
    <location>
        <begin position="275"/>
        <end position="287"/>
    </location>
</feature>
<feature type="compositionally biased region" description="Polar residues" evidence="1">
    <location>
        <begin position="78"/>
        <end position="91"/>
    </location>
</feature>
<dbReference type="EMBL" id="CP115611">
    <property type="protein sequence ID" value="WBW71114.1"/>
    <property type="molecule type" value="Genomic_DNA"/>
</dbReference>
<feature type="compositionally biased region" description="Basic and acidic residues" evidence="1">
    <location>
        <begin position="20"/>
        <end position="35"/>
    </location>
</feature>
<dbReference type="Pfam" id="PF01585">
    <property type="entry name" value="G-patch"/>
    <property type="match status" value="1"/>
</dbReference>
<dbReference type="InterPro" id="IPR000467">
    <property type="entry name" value="G_patch_dom"/>
</dbReference>
<dbReference type="GeneID" id="80875166"/>
<dbReference type="KEGG" id="som:SOMG_01684"/>
<reference evidence="3 4" key="1">
    <citation type="journal article" date="2023" name="G3 (Bethesda)">
        <title>A high-quality reference genome for the fission yeast Schizosaccharomyces osmophilus.</title>
        <authorList>
            <person name="Jia G.S."/>
            <person name="Zhang W.C."/>
            <person name="Liang Y."/>
            <person name="Liu X.H."/>
            <person name="Rhind N."/>
            <person name="Pidoux A."/>
            <person name="Brysch-Herzberg M."/>
            <person name="Du L.L."/>
        </authorList>
    </citation>
    <scope>NUCLEOTIDE SEQUENCE [LARGE SCALE GENOMIC DNA]</scope>
    <source>
        <strain evidence="3 4">CBS 15793</strain>
    </source>
</reference>
<dbReference type="Proteomes" id="UP001212411">
    <property type="component" value="Chromosome 1"/>
</dbReference>
<dbReference type="GO" id="GO:0003676">
    <property type="term" value="F:nucleic acid binding"/>
    <property type="evidence" value="ECO:0007669"/>
    <property type="project" value="InterPro"/>
</dbReference>
<evidence type="ECO:0000259" key="2">
    <source>
        <dbReference type="PROSITE" id="PS50174"/>
    </source>
</evidence>
<dbReference type="PROSITE" id="PS50174">
    <property type="entry name" value="G_PATCH"/>
    <property type="match status" value="1"/>
</dbReference>
<accession>A0AAE9W781</accession>
<dbReference type="SMART" id="SM00443">
    <property type="entry name" value="G_patch"/>
    <property type="match status" value="1"/>
</dbReference>
<feature type="region of interest" description="Disordered" evidence="1">
    <location>
        <begin position="261"/>
        <end position="287"/>
    </location>
</feature>
<organism evidence="3 4">
    <name type="scientific">Schizosaccharomyces osmophilus</name>
    <dbReference type="NCBI Taxonomy" id="2545709"/>
    <lineage>
        <taxon>Eukaryota</taxon>
        <taxon>Fungi</taxon>
        <taxon>Dikarya</taxon>
        <taxon>Ascomycota</taxon>
        <taxon>Taphrinomycotina</taxon>
        <taxon>Schizosaccharomycetes</taxon>
        <taxon>Schizosaccharomycetales</taxon>
        <taxon>Schizosaccharomycetaceae</taxon>
        <taxon>Schizosaccharomyces</taxon>
    </lineage>
</organism>
<feature type="compositionally biased region" description="Low complexity" evidence="1">
    <location>
        <begin position="38"/>
        <end position="54"/>
    </location>
</feature>
<evidence type="ECO:0000256" key="1">
    <source>
        <dbReference type="SAM" id="MobiDB-lite"/>
    </source>
</evidence>
<protein>
    <submittedName>
        <fullName evidence="3">RNA-binding protein</fullName>
    </submittedName>
</protein>
<feature type="region of interest" description="Disordered" evidence="1">
    <location>
        <begin position="20"/>
        <end position="96"/>
    </location>
</feature>
<name>A0AAE9W781_9SCHI</name>
<sequence length="287" mass="31780">MSFSLYDGLDSKTLDEIAEESAKAKKKDKSIEHPYEASTPLSPKELKPSPLKTTQPPSSLHFMPMVRRNKPNKKKQLSRLSNKAIPQSPTPIDNVHDISLTDALSTHEATGSNLQNESLERTLPSFGSNDDSLISSFEVEEIYSELYNPLNPTSYDNYKKSEFGKAMEHEWNLYVLQNPSLAIEARNAGLAQSSKSGIGPPPVLLEDTTISNSIYSNASMPKIDQPSVSLMESPKGKPTKNYGKILLKKFGWNEGQGLGLLNQGIRNPLQTNRSSRFEEVKGPKDDS</sequence>
<proteinExistence type="predicted"/>